<dbReference type="Proteomes" id="UP000287166">
    <property type="component" value="Unassembled WGS sequence"/>
</dbReference>
<dbReference type="EMBL" id="BFAD01000018">
    <property type="protein sequence ID" value="GBE89982.1"/>
    <property type="molecule type" value="Genomic_DNA"/>
</dbReference>
<dbReference type="GeneID" id="38786899"/>
<gene>
    <name evidence="2" type="ORF">SCP_1800040</name>
</gene>
<comment type="caution">
    <text evidence="2">The sequence shown here is derived from an EMBL/GenBank/DDBJ whole genome shotgun (WGS) entry which is preliminary data.</text>
</comment>
<dbReference type="OrthoDB" id="2142759at2759"/>
<name>A0A401H6D5_9APHY</name>
<dbReference type="InterPro" id="IPR003615">
    <property type="entry name" value="HNH_nuc"/>
</dbReference>
<dbReference type="InParanoid" id="A0A401H6D5"/>
<protein>
    <recommendedName>
        <fullName evidence="1">HNH nuclease domain-containing protein</fullName>
    </recommendedName>
</protein>
<keyword evidence="3" id="KW-1185">Reference proteome</keyword>
<evidence type="ECO:0000259" key="1">
    <source>
        <dbReference type="Pfam" id="PF13391"/>
    </source>
</evidence>
<dbReference type="Pfam" id="PF13391">
    <property type="entry name" value="HNH_2"/>
    <property type="match status" value="1"/>
</dbReference>
<feature type="domain" description="HNH nuclease" evidence="1">
    <location>
        <begin position="142"/>
        <end position="205"/>
    </location>
</feature>
<organism evidence="2 3">
    <name type="scientific">Sparassis crispa</name>
    <dbReference type="NCBI Taxonomy" id="139825"/>
    <lineage>
        <taxon>Eukaryota</taxon>
        <taxon>Fungi</taxon>
        <taxon>Dikarya</taxon>
        <taxon>Basidiomycota</taxon>
        <taxon>Agaricomycotina</taxon>
        <taxon>Agaricomycetes</taxon>
        <taxon>Polyporales</taxon>
        <taxon>Sparassidaceae</taxon>
        <taxon>Sparassis</taxon>
    </lineage>
</organism>
<dbReference type="AlphaFoldDB" id="A0A401H6D5"/>
<dbReference type="RefSeq" id="XP_027620895.1">
    <property type="nucleotide sequence ID" value="XM_027765094.1"/>
</dbReference>
<reference evidence="2 3" key="1">
    <citation type="journal article" date="2018" name="Sci. Rep.">
        <title>Genome sequence of the cauliflower mushroom Sparassis crispa (Hanabiratake) and its association with beneficial usage.</title>
        <authorList>
            <person name="Kiyama R."/>
            <person name="Furutani Y."/>
            <person name="Kawaguchi K."/>
            <person name="Nakanishi T."/>
        </authorList>
    </citation>
    <scope>NUCLEOTIDE SEQUENCE [LARGE SCALE GENOMIC DNA]</scope>
</reference>
<accession>A0A401H6D5</accession>
<evidence type="ECO:0000313" key="2">
    <source>
        <dbReference type="EMBL" id="GBE89982.1"/>
    </source>
</evidence>
<evidence type="ECO:0000313" key="3">
    <source>
        <dbReference type="Proteomes" id="UP000287166"/>
    </source>
</evidence>
<proteinExistence type="predicted"/>
<sequence>MMDGVEPSRNVFLYDPRGYIVSGFWQYGIVEWKTFYNWLHTIVVSIEAWAIFARDDSAASPGPQGGPIAADDTIVAPGTYVLLSSDANPVEVGLTVQTPRLRHPTIPNTAAITEHYRRRVRERDPCCLISRLRVSAGDYSRHKEAHIFPCAHIDDWIKQGFPGYITDPAPPSQVGGPTKIDSIQNIILLRGDLHDAWDNYMFGVNPDAGYIVIPFVSGYDDIAGKVLKLDHIVDPDLRPLDELFRDHFLQGILKHMKGAGEPTWDYEDALGGGVMDLSRQDIWGGEQGKARLEFEFSHRLHSLLVKQEAGITEGQAV</sequence>
<dbReference type="STRING" id="139825.A0A401H6D5"/>